<dbReference type="PANTHER" id="PTHR46641">
    <property type="entry name" value="FMRFAMIDE RECEPTOR-RELATED"/>
    <property type="match status" value="1"/>
</dbReference>
<dbReference type="EMBL" id="CP111019">
    <property type="protein sequence ID" value="WAR13336.1"/>
    <property type="molecule type" value="Genomic_DNA"/>
</dbReference>
<evidence type="ECO:0000256" key="1">
    <source>
        <dbReference type="SAM" id="Phobius"/>
    </source>
</evidence>
<keyword evidence="1" id="KW-0812">Transmembrane</keyword>
<keyword evidence="3" id="KW-1185">Reference proteome</keyword>
<dbReference type="Gene3D" id="1.20.1070.10">
    <property type="entry name" value="Rhodopsin 7-helix transmembrane proteins"/>
    <property type="match status" value="1"/>
</dbReference>
<evidence type="ECO:0000313" key="3">
    <source>
        <dbReference type="Proteomes" id="UP001164746"/>
    </source>
</evidence>
<evidence type="ECO:0008006" key="4">
    <source>
        <dbReference type="Google" id="ProtNLM"/>
    </source>
</evidence>
<keyword evidence="1" id="KW-1133">Transmembrane helix</keyword>
<feature type="transmembrane region" description="Helical" evidence="1">
    <location>
        <begin position="38"/>
        <end position="57"/>
    </location>
</feature>
<organism evidence="2 3">
    <name type="scientific">Mya arenaria</name>
    <name type="common">Soft-shell clam</name>
    <dbReference type="NCBI Taxonomy" id="6604"/>
    <lineage>
        <taxon>Eukaryota</taxon>
        <taxon>Metazoa</taxon>
        <taxon>Spiralia</taxon>
        <taxon>Lophotrochozoa</taxon>
        <taxon>Mollusca</taxon>
        <taxon>Bivalvia</taxon>
        <taxon>Autobranchia</taxon>
        <taxon>Heteroconchia</taxon>
        <taxon>Euheterodonta</taxon>
        <taxon>Imparidentia</taxon>
        <taxon>Neoheterodontei</taxon>
        <taxon>Myida</taxon>
        <taxon>Myoidea</taxon>
        <taxon>Myidae</taxon>
        <taxon>Mya</taxon>
    </lineage>
</organism>
<protein>
    <recommendedName>
        <fullName evidence="4">G-protein coupled receptors family 1 profile domain-containing protein</fullName>
    </recommendedName>
</protein>
<name>A0ABY7EWY3_MYAAR</name>
<gene>
    <name evidence="2" type="ORF">MAR_027516</name>
</gene>
<feature type="transmembrane region" description="Helical" evidence="1">
    <location>
        <begin position="220"/>
        <end position="243"/>
    </location>
</feature>
<reference evidence="2" key="1">
    <citation type="submission" date="2022-11" db="EMBL/GenBank/DDBJ databases">
        <title>Centuries of genome instability and evolution in soft-shell clam transmissible cancer (bioRxiv).</title>
        <authorList>
            <person name="Hart S.F.M."/>
            <person name="Yonemitsu M.A."/>
            <person name="Giersch R.M."/>
            <person name="Beal B.F."/>
            <person name="Arriagada G."/>
            <person name="Davis B.W."/>
            <person name="Ostrander E.A."/>
            <person name="Goff S.P."/>
            <person name="Metzger M.J."/>
        </authorList>
    </citation>
    <scope>NUCLEOTIDE SEQUENCE</scope>
    <source>
        <strain evidence="2">MELC-2E11</strain>
        <tissue evidence="2">Siphon/mantle</tissue>
    </source>
</reference>
<evidence type="ECO:0000313" key="2">
    <source>
        <dbReference type="EMBL" id="WAR13336.1"/>
    </source>
</evidence>
<keyword evidence="1" id="KW-0472">Membrane</keyword>
<feature type="transmembrane region" description="Helical" evidence="1">
    <location>
        <begin position="162"/>
        <end position="182"/>
    </location>
</feature>
<proteinExistence type="predicted"/>
<accession>A0ABY7EWY3</accession>
<dbReference type="SUPFAM" id="SSF81321">
    <property type="entry name" value="Family A G protein-coupled receptor-like"/>
    <property type="match status" value="1"/>
</dbReference>
<dbReference type="PANTHER" id="PTHR46641:SF25">
    <property type="entry name" value="CNMAMIDE RECEPTOR-RELATED"/>
    <property type="match status" value="1"/>
</dbReference>
<feature type="transmembrane region" description="Helical" evidence="1">
    <location>
        <begin position="270"/>
        <end position="296"/>
    </location>
</feature>
<sequence>MDSVYAGNGTGYSDDELYDGYQDYYIIVPTPAETFVHYFYLIVFPYFLFFGTFGNIISTALLSRYSHNVWSTCVYMTLIFPLDLIKLYVECGNDWIGELSNKELNLSAKILLMSNAVCKVYTFVYSLLLQEVRWILVAIAIETMIVLKTPTRIYNMCTRERANAIMLFISVMLITLDLHFFWTHGLVRPGDDPSISFFMCTYVNELSDDFRDYIWPNINFFIKDILPCCIILGCIVVSITGLVRKSSRVYDNYLEKYFLDTKALRELSKAMFVVCIVSFLSTMCDIIEYSLLFMINSGILEIEYDKNILIMSSLSVSKNIFVSHKFWIFYVFCERFRSDVKNLFRALCRPFKWRAGRKFNRRYVEESQEREITLPESEACLNEHFVATYSENNAL</sequence>
<dbReference type="InterPro" id="IPR052954">
    <property type="entry name" value="GPCR-Ligand_Int"/>
</dbReference>
<dbReference type="Proteomes" id="UP001164746">
    <property type="component" value="Chromosome 8"/>
</dbReference>